<keyword evidence="3" id="KW-1185">Reference proteome</keyword>
<feature type="region of interest" description="Disordered" evidence="1">
    <location>
        <begin position="1"/>
        <end position="28"/>
    </location>
</feature>
<name>A0A518DHL4_9BACT</name>
<dbReference type="Proteomes" id="UP000317429">
    <property type="component" value="Chromosome"/>
</dbReference>
<dbReference type="RefSeq" id="WP_145290490.1">
    <property type="nucleotide sequence ID" value="NZ_CP036291.1"/>
</dbReference>
<dbReference type="KEGG" id="pnd:Pla175_43770"/>
<proteinExistence type="predicted"/>
<evidence type="ECO:0000313" key="3">
    <source>
        <dbReference type="Proteomes" id="UP000317429"/>
    </source>
</evidence>
<dbReference type="EMBL" id="CP036291">
    <property type="protein sequence ID" value="QDU90963.1"/>
    <property type="molecule type" value="Genomic_DNA"/>
</dbReference>
<protein>
    <submittedName>
        <fullName evidence="2">Uncharacterized protein</fullName>
    </submittedName>
</protein>
<accession>A0A518DHL4</accession>
<evidence type="ECO:0000256" key="1">
    <source>
        <dbReference type="SAM" id="MobiDB-lite"/>
    </source>
</evidence>
<sequence length="256" mass="27561">MAKATTTPIVPKTARRTKQSSAKADPDAGKFDQREALYNGGAIGAAHEIAVGAERITSSRGLMLDIDLKLIKSGGLFETVGDDPFAFYAQVFKPLLARHSLLKKAEVRMSGGGLHALLWLDEPIEFFSDDERDRWAITTQIVQYALPSDPRAPGITAMTRPVGAINSKNGARVVQLAPGAPCTAGEIEAFRDELNASPFKSLVQLWTGSDRLEPCPCCRAEGSSLAVLDHRGRCYKTCGTVSIETFVSEALVDAPE</sequence>
<dbReference type="OrthoDB" id="280039at2"/>
<dbReference type="AlphaFoldDB" id="A0A518DHL4"/>
<reference evidence="2 3" key="1">
    <citation type="submission" date="2019-02" db="EMBL/GenBank/DDBJ databases">
        <title>Deep-cultivation of Planctomycetes and their phenomic and genomic characterization uncovers novel biology.</title>
        <authorList>
            <person name="Wiegand S."/>
            <person name="Jogler M."/>
            <person name="Boedeker C."/>
            <person name="Pinto D."/>
            <person name="Vollmers J."/>
            <person name="Rivas-Marin E."/>
            <person name="Kohn T."/>
            <person name="Peeters S.H."/>
            <person name="Heuer A."/>
            <person name="Rast P."/>
            <person name="Oberbeckmann S."/>
            <person name="Bunk B."/>
            <person name="Jeske O."/>
            <person name="Meyerdierks A."/>
            <person name="Storesund J.E."/>
            <person name="Kallscheuer N."/>
            <person name="Luecker S."/>
            <person name="Lage O.M."/>
            <person name="Pohl T."/>
            <person name="Merkel B.J."/>
            <person name="Hornburger P."/>
            <person name="Mueller R.-W."/>
            <person name="Bruemmer F."/>
            <person name="Labrenz M."/>
            <person name="Spormann A.M."/>
            <person name="Op den Camp H."/>
            <person name="Overmann J."/>
            <person name="Amann R."/>
            <person name="Jetten M.S.M."/>
            <person name="Mascher T."/>
            <person name="Medema M.H."/>
            <person name="Devos D.P."/>
            <person name="Kaster A.-K."/>
            <person name="Ovreas L."/>
            <person name="Rohde M."/>
            <person name="Galperin M.Y."/>
            <person name="Jogler C."/>
        </authorList>
    </citation>
    <scope>NUCLEOTIDE SEQUENCE [LARGE SCALE GENOMIC DNA]</scope>
    <source>
        <strain evidence="2 3">Pla175</strain>
    </source>
</reference>
<organism evidence="2 3">
    <name type="scientific">Pirellulimonas nuda</name>
    <dbReference type="NCBI Taxonomy" id="2528009"/>
    <lineage>
        <taxon>Bacteria</taxon>
        <taxon>Pseudomonadati</taxon>
        <taxon>Planctomycetota</taxon>
        <taxon>Planctomycetia</taxon>
        <taxon>Pirellulales</taxon>
        <taxon>Lacipirellulaceae</taxon>
        <taxon>Pirellulimonas</taxon>
    </lineage>
</organism>
<gene>
    <name evidence="2" type="ORF">Pla175_43770</name>
</gene>
<evidence type="ECO:0000313" key="2">
    <source>
        <dbReference type="EMBL" id="QDU90963.1"/>
    </source>
</evidence>